<evidence type="ECO:0008006" key="4">
    <source>
        <dbReference type="Google" id="ProtNLM"/>
    </source>
</evidence>
<reference evidence="2 3" key="1">
    <citation type="submission" date="2015-02" db="EMBL/GenBank/DDBJ databases">
        <title>Improved understanding of the partial-nitritation anammox process through 23 genomes representing the majority of the microbial community.</title>
        <authorList>
            <person name="Speth D.R."/>
            <person name="In T Zandt M."/>
            <person name="Guerrero Cruz S."/>
            <person name="Jetten M.S."/>
            <person name="Dutilh B.E."/>
        </authorList>
    </citation>
    <scope>NUCLEOTIDE SEQUENCE [LARGE SCALE GENOMIC DNA]</scope>
    <source>
        <strain evidence="2">OLB20</strain>
    </source>
</reference>
<keyword evidence="1" id="KW-1133">Transmembrane helix</keyword>
<dbReference type="STRING" id="1617426.TR69_WS6001000151"/>
<gene>
    <name evidence="2" type="ORF">TR69_WS6001000151</name>
</gene>
<keyword evidence="1" id="KW-0812">Transmembrane</keyword>
<protein>
    <recommendedName>
        <fullName evidence="4">Beta-propeller repeat protein</fullName>
    </recommendedName>
</protein>
<dbReference type="Gene3D" id="2.40.10.500">
    <property type="match status" value="1"/>
</dbReference>
<sequence>MQHVTSKGTALVSRVRTLPRRAVYFSAALIAVFLVASAGILYSGIINAAPPALEKIDDYNSAGADNDFGDAIYDHGDGTFSTVAFSDTEFRIAHYEADGNLLAADTASTSAGSPPVPLAYVSSGSADKGTASSGSHLASTGTGEKRYLVVFLQYRATSPAGSAVDYNGTAMNRLCYDNNSDYGTELWVLANPDSGTNSIGFTMTGSTPDIRIGYVSAEGVEQSSPYRDFDCANGHSTNPTITVTSADGDLVIGANAQYSGGNSQSLDTVGATSNWINQLGGPNVLSSSARISATGASTNLSWTSTVSWHWSTAALSLKPDTGTGGGASETVTVDDTSNFGDSNTDYLSGSHTVSGLNRFMLTQISWQDNDSTSATVSYVDSYTGDYTSFSELCTTNNGKYYTSLWYLEDPAAAEHNIEVSFSNYVYAIDVRTTSFNGVSPDNPIDNYNCNAGSDTTPTVTVTSAEGKYTYGGAATNENNSLSLGAGMSGVNIGSNYGTLVSGATKVATPSTDFSWTLSGGGGGGTVYMLARSSADLYDIDPDTGSTNGTLSLYKSGGDVYGGTGLAVDPTDDSMYAILDTDTNSFVLSTIDYSTGEITEIGYLGDNFAGIAIDDNGIMYGVTGHGAVNPEEIYTIDKSTAATSFFMSLSSTGSGQGIAFNTSDGFLYRTGGEDSYDGLMDRINVNTASVAATYYPSGDYYDRFKALGYWGGSYDFLGFGTGYLYGVSDTGSVTEIGFNGYDNKKGIAVVQDSSTPWAAAAVSINPIESSPITVATSGNSYDSFSPVTYLSTNYMESTGGQRAAYITLQYEYDSPASSPVDTVEFYDDSTSETIAATFLCRSYEGNFVFEQYYVSDPALSDSVYAQASFSTGVDEAHIHMSILNGVDNSDPVGTGVCNNGTSIDPQVSVSTGSTNEFLMAGITAYRDSGSQVVYSGLDANEESQLSGDSIISAVESQTADAGSTLMEFDLNQSGDWAMGAVPFKNIEANVVPEGGLSGAYRIAGGRGAFIADSSGNFYAAANNTNSVTNRQFRISKHGTDASETWFFTKSIEEGDALNYANDLAVDSSGNVYIAADMDVSGINEGKIIKLDSSGAEVTTFDFEDTVSEGSGIWDIFIDGSDNIYACGYNKYDSSSQYQDMYVQKLTTSGTVTWDYNFSTTPKNTNESCRSLVKSGSDIYIWGMSSSGTAGASGLKRTLVRLDDASGSQQYAQVAGSEIDSSSYTADEVNLIASKGLLVLSGTELYAVSWNPGSGSSLFQFTAATGSLLESGLYSGSGIANPLITSVGVYEGYDGDTWVAVGGYDYDATEQGFIGLTNADEISMGVPGEHDTVGSNGTEVRVTGLVIDDNTIYASGYDMDGGNGADSYLGRFGWSVLTVTSSNNVFAKDRGLNLEDHKYMGGNEFTAQVRTSGGTTFAEVPFEFANDDISSMDLNGGYDAVSYKTYYEGESPATGAEYTLIVARDSGHNAVRICPDADSFVSIAESCVGEEILPDTDARVTNDGATFTVTGFEVDSAYGVASITVDASVDVTEFPIYDFDSGVDESRPTVKALNGHIIYASGNGAGQINLSKIRIYDNETIWERTFENPGGYVLFDQLKIELDSTGNIFVGADMAIPGEGNNHDYFLIKFDSNGNALWHKAYDGGSTAHDSFDLFQDMHVDSNGNAILTGILEVAWPTSPFWKQVAGTIKVNAQGIEVWRYVEDEGPQHSYSYDIISDSTGNIYVCGGADMDTTGPSYRDFYVSKIDNSTGNNVWTYRNATTTTGSFALENCEALQIGNGGSTIVAAGTIKAVSDNGTLRWFVAGLSTTTGALQWSDTDNFADNPGFAPIYTLASAYNSDSDRVLFAGRDLYSGPGDAFAKLYNPATGAKIWEKSINVTGNNDFFNSAATYSDFQGNPHYLVLGGYSNGSKNIFMLRSYTSSGLEEFNKTYDAGTNAYGTSLVVDSRGIVYTGLIADTGSGADGAVHKYAFKVNNLDPTLGLKVDAIPGVEVDLETDGYGGAFEATLTNGNDVPIAQFDMGLSGDVDWSTVTAQREGLKAFVHFGLGFSSTPGVNASTFSLLVPRPANASQVIICPGAIQLEDISDSCPGKEVKQLSDMDVDITTFHGQEYFKISGLTGTGGIPINDASAVRDTLTREQISIDSDHNVEFGTTLGIDSSGDTIELDFADEFDFSAITVDDIDLEVNTADEDLCTGSFPCAAAAGVWGVDLDAVNNILTFTAPTDANAATITISDVINVHIGLIADHQATGANQVTNPAAIGSYEVHIQITNGGVEVGELEIPIIDDDTVNVSGYIDTFITFDIDTSEIDEDCDAAGGSTPCDSHAGSSDNSGYVVDIGEMTISSVNVSGNSVAHQDGNTGLINFIWMDLSTNANGGAAVSVFSLNDALTGPGSSEIPSVGAGEVEITAGDGLYGLQNRFLDLKNAVSGDIIINDDCDTDGGNTYFCSVGGALGRELFNTNNDVVDQGRIQFRVGASPDALDQTGIYTDELTFIATATF</sequence>
<organism evidence="2 3">
    <name type="scientific">candidate division WS6 bacterium OLB20</name>
    <dbReference type="NCBI Taxonomy" id="1617426"/>
    <lineage>
        <taxon>Bacteria</taxon>
        <taxon>Candidatus Dojkabacteria</taxon>
    </lineage>
</organism>
<feature type="transmembrane region" description="Helical" evidence="1">
    <location>
        <begin position="22"/>
        <end position="45"/>
    </location>
</feature>
<accession>A0A136M058</accession>
<comment type="caution">
    <text evidence="2">The sequence shown here is derived from an EMBL/GenBank/DDBJ whole genome shotgun (WGS) entry which is preliminary data.</text>
</comment>
<keyword evidence="1" id="KW-0472">Membrane</keyword>
<dbReference type="EMBL" id="JYNZ01000002">
    <property type="protein sequence ID" value="KXK27277.1"/>
    <property type="molecule type" value="Genomic_DNA"/>
</dbReference>
<evidence type="ECO:0000313" key="3">
    <source>
        <dbReference type="Proteomes" id="UP000070457"/>
    </source>
</evidence>
<dbReference type="SUPFAM" id="SSF63825">
    <property type="entry name" value="YWTD domain"/>
    <property type="match status" value="1"/>
</dbReference>
<name>A0A136M058_9BACT</name>
<evidence type="ECO:0000313" key="2">
    <source>
        <dbReference type="EMBL" id="KXK27277.1"/>
    </source>
</evidence>
<dbReference type="Proteomes" id="UP000070457">
    <property type="component" value="Unassembled WGS sequence"/>
</dbReference>
<proteinExistence type="predicted"/>
<evidence type="ECO:0000256" key="1">
    <source>
        <dbReference type="SAM" id="Phobius"/>
    </source>
</evidence>